<accession>A0AAF0AIN3</accession>
<dbReference type="GO" id="GO:0046872">
    <property type="term" value="F:metal ion binding"/>
    <property type="evidence" value="ECO:0007669"/>
    <property type="project" value="UniProtKB-KW"/>
</dbReference>
<comment type="similarity">
    <text evidence="4">Belongs to the cyclic nucleotide phosphodiesterase class-III family.</text>
</comment>
<evidence type="ECO:0000256" key="3">
    <source>
        <dbReference type="ARBA" id="ARBA00023004"/>
    </source>
</evidence>
<feature type="domain" description="Calcineurin-like phosphoesterase" evidence="5">
    <location>
        <begin position="12"/>
        <end position="199"/>
    </location>
</feature>
<name>A0AAF0AIN3_9GAMM</name>
<evidence type="ECO:0000256" key="1">
    <source>
        <dbReference type="ARBA" id="ARBA00022723"/>
    </source>
</evidence>
<evidence type="ECO:0000256" key="4">
    <source>
        <dbReference type="ARBA" id="ARBA00025742"/>
    </source>
</evidence>
<reference evidence="6 7" key="1">
    <citation type="submission" date="2022-12" db="EMBL/GenBank/DDBJ databases">
        <title>Coexistence and Characterization of a Novel Tigecycline Resistance gene tet(X) variant and blaNDM-1 in a Pseudomonas caeni Isolate of Chicken Origin.</title>
        <authorList>
            <person name="Lu X."/>
            <person name="Zhang L."/>
            <person name="Li R."/>
            <person name="Wang Z."/>
        </authorList>
    </citation>
    <scope>NUCLEOTIDE SEQUENCE [LARGE SCALE GENOMIC DNA]</scope>
    <source>
        <strain evidence="6 7">CE14</strain>
    </source>
</reference>
<dbReference type="RefSeq" id="WP_269818139.1">
    <property type="nucleotide sequence ID" value="NZ_CP114976.1"/>
</dbReference>
<gene>
    <name evidence="6" type="primary">cpdA</name>
    <name evidence="6" type="ORF">O6P33_12730</name>
</gene>
<keyword evidence="1" id="KW-0479">Metal-binding</keyword>
<dbReference type="Proteomes" id="UP001212189">
    <property type="component" value="Chromosome"/>
</dbReference>
<evidence type="ECO:0000313" key="6">
    <source>
        <dbReference type="EMBL" id="WBE25194.1"/>
    </source>
</evidence>
<dbReference type="KEGG" id="dce:O6P33_12730"/>
<keyword evidence="2 6" id="KW-0378">Hydrolase</keyword>
<dbReference type="NCBIfam" id="NF008359">
    <property type="entry name" value="PRK11148.1"/>
    <property type="match status" value="1"/>
</dbReference>
<organism evidence="6 7">
    <name type="scientific">Denitrificimonas caeni</name>
    <dbReference type="NCBI Taxonomy" id="521720"/>
    <lineage>
        <taxon>Bacteria</taxon>
        <taxon>Pseudomonadati</taxon>
        <taxon>Pseudomonadota</taxon>
        <taxon>Gammaproteobacteria</taxon>
        <taxon>Pseudomonadales</taxon>
        <taxon>Pseudomonadaceae</taxon>
        <taxon>Denitrificimonas</taxon>
    </lineage>
</organism>
<dbReference type="InterPro" id="IPR050884">
    <property type="entry name" value="CNP_phosphodiesterase-III"/>
</dbReference>
<dbReference type="InterPro" id="IPR029052">
    <property type="entry name" value="Metallo-depent_PP-like"/>
</dbReference>
<dbReference type="InterPro" id="IPR026575">
    <property type="entry name" value="GpdQ/CpdA-like"/>
</dbReference>
<proteinExistence type="inferred from homology"/>
<evidence type="ECO:0000259" key="5">
    <source>
        <dbReference type="Pfam" id="PF00149"/>
    </source>
</evidence>
<dbReference type="PANTHER" id="PTHR42988">
    <property type="entry name" value="PHOSPHOHYDROLASE"/>
    <property type="match status" value="1"/>
</dbReference>
<protein>
    <submittedName>
        <fullName evidence="6">3',5'-cyclic-AMP phosphodiesterase</fullName>
        <ecNumber evidence="6">3.1.4.53</ecNumber>
    </submittedName>
</protein>
<dbReference type="CDD" id="cd07402">
    <property type="entry name" value="MPP_GpdQ"/>
    <property type="match status" value="1"/>
</dbReference>
<dbReference type="SUPFAM" id="SSF56300">
    <property type="entry name" value="Metallo-dependent phosphatases"/>
    <property type="match status" value="1"/>
</dbReference>
<dbReference type="EMBL" id="CP114976">
    <property type="protein sequence ID" value="WBE25194.1"/>
    <property type="molecule type" value="Genomic_DNA"/>
</dbReference>
<sequence length="268" mass="30107">MQPLKTVPYTSVVQLSDSHLFAALDGRLLGMDTHDSLRQVIALVEAEQEQVDVLLCTGDISQDGSQSSYQRFAKMVNALGVPMRWFAGNHDERLALQQVCAQTDWLESVYDVGAWRIVLLDSSVVNKVHGELAQDQLDILAQALRSAGDRHVLIGLHHHPVPIHSKWMDKIGLHNAAQMLSIIQQYNNVKAVIWGHVHQEFDQQEHGIRWLAAPSTCVQFTPGSQDFAVDNKAPGYRWLRLYDDGQLQTAVSRVANIDFEIDYSIKGY</sequence>
<dbReference type="Gene3D" id="3.60.21.10">
    <property type="match status" value="1"/>
</dbReference>
<dbReference type="InterPro" id="IPR004843">
    <property type="entry name" value="Calcineurin-like_PHP"/>
</dbReference>
<dbReference type="GO" id="GO:0004115">
    <property type="term" value="F:3',5'-cyclic-AMP phosphodiesterase activity"/>
    <property type="evidence" value="ECO:0007669"/>
    <property type="project" value="UniProtKB-EC"/>
</dbReference>
<dbReference type="Pfam" id="PF00149">
    <property type="entry name" value="Metallophos"/>
    <property type="match status" value="1"/>
</dbReference>
<keyword evidence="7" id="KW-1185">Reference proteome</keyword>
<evidence type="ECO:0000313" key="7">
    <source>
        <dbReference type="Proteomes" id="UP001212189"/>
    </source>
</evidence>
<dbReference type="PANTHER" id="PTHR42988:SF2">
    <property type="entry name" value="CYCLIC NUCLEOTIDE PHOSPHODIESTERASE CBUA0032-RELATED"/>
    <property type="match status" value="1"/>
</dbReference>
<dbReference type="EC" id="3.1.4.53" evidence="6"/>
<dbReference type="AlphaFoldDB" id="A0AAF0AIN3"/>
<evidence type="ECO:0000256" key="2">
    <source>
        <dbReference type="ARBA" id="ARBA00022801"/>
    </source>
</evidence>
<keyword evidence="3" id="KW-0408">Iron</keyword>